<dbReference type="GO" id="GO:0052689">
    <property type="term" value="F:carboxylic ester hydrolase activity"/>
    <property type="evidence" value="ECO:0007669"/>
    <property type="project" value="UniProtKB-KW"/>
</dbReference>
<reference evidence="11 12" key="1">
    <citation type="submission" date="2017-04" db="EMBL/GenBank/DDBJ databases">
        <title>Draft genome of the yeast Clavispora lusitaniae type strain CBS 6936.</title>
        <authorList>
            <person name="Durrens P."/>
            <person name="Klopp C."/>
            <person name="Biteau N."/>
            <person name="Fitton-Ouhabi V."/>
            <person name="Dementhon K."/>
            <person name="Accoceberry I."/>
            <person name="Sherman D.J."/>
            <person name="Noel T."/>
        </authorList>
    </citation>
    <scope>NUCLEOTIDE SEQUENCE [LARGE SCALE GENOMIC DNA]</scope>
    <source>
        <strain evidence="11 12">CBS 6936</strain>
    </source>
</reference>
<comment type="catalytic activity">
    <reaction evidence="9">
        <text>S-hexadecanoyl-L-cysteinyl-[protein] + H2O = L-cysteinyl-[protein] + hexadecanoate + H(+)</text>
        <dbReference type="Rhea" id="RHEA:19233"/>
        <dbReference type="Rhea" id="RHEA-COMP:10131"/>
        <dbReference type="Rhea" id="RHEA-COMP:11032"/>
        <dbReference type="ChEBI" id="CHEBI:7896"/>
        <dbReference type="ChEBI" id="CHEBI:15377"/>
        <dbReference type="ChEBI" id="CHEBI:15378"/>
        <dbReference type="ChEBI" id="CHEBI:29950"/>
        <dbReference type="ChEBI" id="CHEBI:74151"/>
        <dbReference type="EC" id="3.1.2.22"/>
    </reaction>
</comment>
<keyword evidence="6" id="KW-0276">Fatty acid metabolism</keyword>
<evidence type="ECO:0000256" key="5">
    <source>
        <dbReference type="ARBA" id="ARBA00022801"/>
    </source>
</evidence>
<dbReference type="GO" id="GO:0008474">
    <property type="term" value="F:palmitoyl-(protein) hydrolase activity"/>
    <property type="evidence" value="ECO:0007669"/>
    <property type="project" value="UniProtKB-EC"/>
</dbReference>
<evidence type="ECO:0000259" key="10">
    <source>
        <dbReference type="Pfam" id="PF02230"/>
    </source>
</evidence>
<evidence type="ECO:0000256" key="7">
    <source>
        <dbReference type="ARBA" id="ARBA00029392"/>
    </source>
</evidence>
<dbReference type="KEGG" id="clus:A9F13_06g01815"/>
<accession>A0AA91Q0Y3</accession>
<dbReference type="EMBL" id="LYUB02000006">
    <property type="protein sequence ID" value="OVF09044.1"/>
    <property type="molecule type" value="Genomic_DNA"/>
</dbReference>
<dbReference type="SUPFAM" id="SSF53474">
    <property type="entry name" value="alpha/beta-Hydrolases"/>
    <property type="match status" value="1"/>
</dbReference>
<comment type="caution">
    <text evidence="11">The sequence shown here is derived from an EMBL/GenBank/DDBJ whole genome shotgun (WGS) entry which is preliminary data.</text>
</comment>
<evidence type="ECO:0000256" key="3">
    <source>
        <dbReference type="ARBA" id="ARBA00014923"/>
    </source>
</evidence>
<evidence type="ECO:0000256" key="6">
    <source>
        <dbReference type="ARBA" id="ARBA00022832"/>
    </source>
</evidence>
<keyword evidence="5" id="KW-0378">Hydrolase</keyword>
<dbReference type="Proteomes" id="UP000195602">
    <property type="component" value="Unassembled WGS sequence"/>
</dbReference>
<name>A0AA91Q0Y3_CLALS</name>
<dbReference type="PANTHER" id="PTHR10655:SF17">
    <property type="entry name" value="LYSOPHOSPHOLIPASE-LIKE PROTEIN 1"/>
    <property type="match status" value="1"/>
</dbReference>
<dbReference type="AlphaFoldDB" id="A0AA91Q0Y3"/>
<proteinExistence type="inferred from homology"/>
<evidence type="ECO:0000256" key="2">
    <source>
        <dbReference type="ARBA" id="ARBA00012423"/>
    </source>
</evidence>
<organism evidence="11 12">
    <name type="scientific">Clavispora lusitaniae</name>
    <name type="common">Candida lusitaniae</name>
    <dbReference type="NCBI Taxonomy" id="36911"/>
    <lineage>
        <taxon>Eukaryota</taxon>
        <taxon>Fungi</taxon>
        <taxon>Dikarya</taxon>
        <taxon>Ascomycota</taxon>
        <taxon>Saccharomycotina</taxon>
        <taxon>Pichiomycetes</taxon>
        <taxon>Metschnikowiaceae</taxon>
        <taxon>Clavispora</taxon>
    </lineage>
</organism>
<evidence type="ECO:0000256" key="9">
    <source>
        <dbReference type="ARBA" id="ARBA00047337"/>
    </source>
</evidence>
<dbReference type="InterPro" id="IPR029058">
    <property type="entry name" value="AB_hydrolase_fold"/>
</dbReference>
<dbReference type="GO" id="GO:0006631">
    <property type="term" value="P:fatty acid metabolic process"/>
    <property type="evidence" value="ECO:0007669"/>
    <property type="project" value="UniProtKB-KW"/>
</dbReference>
<comment type="similarity">
    <text evidence="1">Belongs to the AB hydrolase superfamily. AB hydrolase 2 family.</text>
</comment>
<sequence>MMRHSAVQIPALSGVAESAILFVHGLGDSGNGWSFFAPLAQRSGIVKSARNTRFIFPNAPERPITVNGGMMMPGWFDIHTLGDRRGKQDTEGFLESCNLLKSYIKKEMEENKIPPEKIIIGGFSQGAAVALATLALLDFKIGGCVALAGFLPIPEKMKDIFQKDNCPNLTTPIFQGHGDSDPVIAHAYALETSETYKSLGFSNYKFQTYRGLGHSTNERETQDVLHFISSILD</sequence>
<dbReference type="EC" id="3.1.2.22" evidence="2"/>
<dbReference type="InterPro" id="IPR003140">
    <property type="entry name" value="PLipase/COase/thioEstase"/>
</dbReference>
<dbReference type="Pfam" id="PF02230">
    <property type="entry name" value="Abhydrolase_2"/>
    <property type="match status" value="1"/>
</dbReference>
<dbReference type="GO" id="GO:0005737">
    <property type="term" value="C:cytoplasm"/>
    <property type="evidence" value="ECO:0007669"/>
    <property type="project" value="TreeGrafter"/>
</dbReference>
<comment type="function">
    <text evidence="7">Hydrolyzes fatty acids from S-acylated cysteine residues in proteins with a strong preference for palmitoylated G-alpha proteins over other acyl substrates. Mediates the deacylation of G-alpha proteins such as GPA1 in vivo, but has weak or no activity toward palmitoylated Ras proteins. Has weak lysophospholipase activity in vitro; however such activity may not exist in vivo.</text>
</comment>
<feature type="domain" description="Phospholipase/carboxylesterase/thioesterase" evidence="10">
    <location>
        <begin position="15"/>
        <end position="230"/>
    </location>
</feature>
<dbReference type="PANTHER" id="PTHR10655">
    <property type="entry name" value="LYSOPHOSPHOLIPASE-RELATED"/>
    <property type="match status" value="1"/>
</dbReference>
<evidence type="ECO:0000313" key="11">
    <source>
        <dbReference type="EMBL" id="OVF09044.1"/>
    </source>
</evidence>
<protein>
    <recommendedName>
        <fullName evidence="3">Acyl-protein thioesterase 1</fullName>
        <ecNumber evidence="2">3.1.2.22</ecNumber>
    </recommendedName>
    <alternativeName>
        <fullName evidence="8">Palmitoyl-protein hydrolase</fullName>
    </alternativeName>
</protein>
<keyword evidence="6" id="KW-0443">Lipid metabolism</keyword>
<dbReference type="Gene3D" id="3.40.50.1820">
    <property type="entry name" value="alpha/beta hydrolase"/>
    <property type="match status" value="1"/>
</dbReference>
<evidence type="ECO:0000256" key="4">
    <source>
        <dbReference type="ARBA" id="ARBA00022487"/>
    </source>
</evidence>
<dbReference type="InterPro" id="IPR050565">
    <property type="entry name" value="LYPA1-2/EST-like"/>
</dbReference>
<gene>
    <name evidence="11" type="ORF">A9F13_06g01815</name>
</gene>
<evidence type="ECO:0000256" key="8">
    <source>
        <dbReference type="ARBA" id="ARBA00031195"/>
    </source>
</evidence>
<evidence type="ECO:0000313" key="12">
    <source>
        <dbReference type="Proteomes" id="UP000195602"/>
    </source>
</evidence>
<keyword evidence="4" id="KW-0719">Serine esterase</keyword>
<evidence type="ECO:0000256" key="1">
    <source>
        <dbReference type="ARBA" id="ARBA00006499"/>
    </source>
</evidence>